<dbReference type="Proteomes" id="UP001430065">
    <property type="component" value="Unassembled WGS sequence"/>
</dbReference>
<keyword evidence="1" id="KW-0732">Signal</keyword>
<evidence type="ECO:0000313" key="2">
    <source>
        <dbReference type="EMBL" id="MBM7122992.1"/>
    </source>
</evidence>
<name>A0ABS2JVD5_9GAMM</name>
<protein>
    <submittedName>
        <fullName evidence="2">RcnB family protein</fullName>
    </submittedName>
</protein>
<proteinExistence type="predicted"/>
<reference evidence="2 3" key="1">
    <citation type="submission" date="2020-10" db="EMBL/GenBank/DDBJ databases">
        <title>Phylogeny of dyella-like bacteria.</title>
        <authorList>
            <person name="Fu J."/>
        </authorList>
    </citation>
    <scope>NUCLEOTIDE SEQUENCE [LARGE SCALE GENOMIC DNA]</scope>
    <source>
        <strain evidence="2 3">THG-B117</strain>
    </source>
</reference>
<feature type="chain" id="PRO_5045796088" evidence="1">
    <location>
        <begin position="23"/>
        <end position="108"/>
    </location>
</feature>
<gene>
    <name evidence="2" type="ORF">ISP20_17635</name>
</gene>
<comment type="caution">
    <text evidence="2">The sequence shown here is derived from an EMBL/GenBank/DDBJ whole genome shotgun (WGS) entry which is preliminary data.</text>
</comment>
<accession>A0ABS2JVD5</accession>
<feature type="signal peptide" evidence="1">
    <location>
        <begin position="1"/>
        <end position="22"/>
    </location>
</feature>
<dbReference type="Pfam" id="PF11776">
    <property type="entry name" value="RcnB"/>
    <property type="match status" value="1"/>
</dbReference>
<dbReference type="Gene3D" id="3.10.450.160">
    <property type="entry name" value="inner membrane protein cigr"/>
    <property type="match status" value="1"/>
</dbReference>
<evidence type="ECO:0000256" key="1">
    <source>
        <dbReference type="SAM" id="SignalP"/>
    </source>
</evidence>
<dbReference type="RefSeq" id="WP_204637443.1">
    <property type="nucleotide sequence ID" value="NZ_JADIKC010000008.1"/>
</dbReference>
<dbReference type="InterPro" id="IPR024572">
    <property type="entry name" value="RcnB"/>
</dbReference>
<keyword evidence="3" id="KW-1185">Reference proteome</keyword>
<sequence length="108" mass="12213">MKKPTLALALGAALLLSNAAMAQEHDHPGNDQHRENAVMHDRGAKEGWYKKGGTVPREYRDNRYVVSDWHSEHLREPPRGYHWVRSDNGDFLLVAISTGVITDLMLSH</sequence>
<evidence type="ECO:0000313" key="3">
    <source>
        <dbReference type="Proteomes" id="UP001430065"/>
    </source>
</evidence>
<organism evidence="2 3">
    <name type="scientific">Dyella kyungheensis</name>
    <dbReference type="NCBI Taxonomy" id="1242174"/>
    <lineage>
        <taxon>Bacteria</taxon>
        <taxon>Pseudomonadati</taxon>
        <taxon>Pseudomonadota</taxon>
        <taxon>Gammaproteobacteria</taxon>
        <taxon>Lysobacterales</taxon>
        <taxon>Rhodanobacteraceae</taxon>
        <taxon>Dyella</taxon>
    </lineage>
</organism>
<dbReference type="EMBL" id="JADIKC010000008">
    <property type="protein sequence ID" value="MBM7122992.1"/>
    <property type="molecule type" value="Genomic_DNA"/>
</dbReference>